<sequence>MAQINQIAEGIPSFSPTVGISFNQFLLDDEHPTLIHTGTYPLYEGVRQTVSDILEFKR</sequence>
<protein>
    <submittedName>
        <fullName evidence="1">Uncharacterized protein</fullName>
    </submittedName>
</protein>
<keyword evidence="2" id="KW-1185">Reference proteome</keyword>
<proteinExistence type="predicted"/>
<evidence type="ECO:0000313" key="1">
    <source>
        <dbReference type="EMBL" id="GHO94262.1"/>
    </source>
</evidence>
<accession>A0A8J3N4N3</accession>
<gene>
    <name evidence="1" type="ORF">KSF_043100</name>
</gene>
<organism evidence="1 2">
    <name type="scientific">Reticulibacter mediterranei</name>
    <dbReference type="NCBI Taxonomy" id="2778369"/>
    <lineage>
        <taxon>Bacteria</taxon>
        <taxon>Bacillati</taxon>
        <taxon>Chloroflexota</taxon>
        <taxon>Ktedonobacteria</taxon>
        <taxon>Ktedonobacterales</taxon>
        <taxon>Reticulibacteraceae</taxon>
        <taxon>Reticulibacter</taxon>
    </lineage>
</organism>
<name>A0A8J3N4N3_9CHLR</name>
<dbReference type="AlphaFoldDB" id="A0A8J3N4N3"/>
<dbReference type="RefSeq" id="WP_220205007.1">
    <property type="nucleotide sequence ID" value="NZ_BNJK01000001.1"/>
</dbReference>
<dbReference type="EMBL" id="BNJK01000001">
    <property type="protein sequence ID" value="GHO94262.1"/>
    <property type="molecule type" value="Genomic_DNA"/>
</dbReference>
<reference evidence="1" key="1">
    <citation type="submission" date="2020-10" db="EMBL/GenBank/DDBJ databases">
        <title>Taxonomic study of unclassified bacteria belonging to the class Ktedonobacteria.</title>
        <authorList>
            <person name="Yabe S."/>
            <person name="Wang C.M."/>
            <person name="Zheng Y."/>
            <person name="Sakai Y."/>
            <person name="Cavaletti L."/>
            <person name="Monciardini P."/>
            <person name="Donadio S."/>
        </authorList>
    </citation>
    <scope>NUCLEOTIDE SEQUENCE</scope>
    <source>
        <strain evidence="1">ID150040</strain>
    </source>
</reference>
<evidence type="ECO:0000313" key="2">
    <source>
        <dbReference type="Proteomes" id="UP000597444"/>
    </source>
</evidence>
<comment type="caution">
    <text evidence="1">The sequence shown here is derived from an EMBL/GenBank/DDBJ whole genome shotgun (WGS) entry which is preliminary data.</text>
</comment>
<dbReference type="Proteomes" id="UP000597444">
    <property type="component" value="Unassembled WGS sequence"/>
</dbReference>